<accession>A0ABQ6N7Z7</accession>
<dbReference type="InterPro" id="IPR018247">
    <property type="entry name" value="EF_Hand_1_Ca_BS"/>
</dbReference>
<feature type="domain" description="EF-hand" evidence="2">
    <location>
        <begin position="333"/>
        <end position="368"/>
    </location>
</feature>
<dbReference type="PANTHER" id="PTHR24274">
    <property type="entry name" value="CILIA- AND FLAGELLA-ASSOCIATED PROTEIN 161"/>
    <property type="match status" value="1"/>
</dbReference>
<dbReference type="InterPro" id="IPR011992">
    <property type="entry name" value="EF-hand-dom_pair"/>
</dbReference>
<evidence type="ECO:0000259" key="2">
    <source>
        <dbReference type="PROSITE" id="PS50222"/>
    </source>
</evidence>
<comment type="caution">
    <text evidence="3">The sequence shown here is derived from an EMBL/GenBank/DDBJ whole genome shotgun (WGS) entry which is preliminary data.</text>
</comment>
<dbReference type="Proteomes" id="UP001165060">
    <property type="component" value="Unassembled WGS sequence"/>
</dbReference>
<dbReference type="PROSITE" id="PS00018">
    <property type="entry name" value="EF_HAND_1"/>
    <property type="match status" value="1"/>
</dbReference>
<organism evidence="3 4">
    <name type="scientific">Tetraparma gracilis</name>
    <dbReference type="NCBI Taxonomy" id="2962635"/>
    <lineage>
        <taxon>Eukaryota</taxon>
        <taxon>Sar</taxon>
        <taxon>Stramenopiles</taxon>
        <taxon>Ochrophyta</taxon>
        <taxon>Bolidophyceae</taxon>
        <taxon>Parmales</taxon>
        <taxon>Triparmaceae</taxon>
        <taxon>Tetraparma</taxon>
    </lineage>
</organism>
<dbReference type="PANTHER" id="PTHR24274:SF1">
    <property type="entry name" value="CILIA- AND FLAGELLA-ASSOCIATED PROTEIN 161"/>
    <property type="match status" value="1"/>
</dbReference>
<dbReference type="Pfam" id="PF13499">
    <property type="entry name" value="EF-hand_7"/>
    <property type="match status" value="1"/>
</dbReference>
<dbReference type="InterPro" id="IPR055325">
    <property type="entry name" value="CF161"/>
</dbReference>
<dbReference type="SMART" id="SM00054">
    <property type="entry name" value="EFh"/>
    <property type="match status" value="2"/>
</dbReference>
<dbReference type="Pfam" id="PF24569">
    <property type="entry name" value="CFAP161"/>
    <property type="match status" value="1"/>
</dbReference>
<sequence>ECKYADFSLARAQGTLVMGKFNQKVSTCMSSVPHTFRESGELKYGDSVVVAHMQTGGSLACDPFTTAGFEGDEYAASVSESTKAVARNTFVIGKVNEDDPSDTVSWGVPFRLLCNPSLRVDPSTGLLAPPLYVASSLKSERKASQMSNNQLVFLTASTTYASVFVAQPPAATKNDGARRVLDKGTPVLAGQSMILQHCQTRQLLSSDKKNAQVTDFGTEYEVCGATVTSKGRVSSMVSEFAGTHTPQTMAKPEMDQNIWAFCLGESPETAEDSRNLPPMVSPAMLLKRVLAALPAGSAVRSLKKGFAAMDAQGDGKLDREDLKWGLRDLDVVLEDDQFNILFDDFDASGDGIISMGEFVEAVRGDMSDARKDAVLNAYEALDPEGSGMVTVDDTIGMDSSDGLVTRREFVDFYKDLSAEIDGDDEFVQVVAAQWNL</sequence>
<gene>
    <name evidence="3" type="ORF">TeGR_g3334</name>
</gene>
<evidence type="ECO:0000313" key="4">
    <source>
        <dbReference type="Proteomes" id="UP001165060"/>
    </source>
</evidence>
<dbReference type="EMBL" id="BRYB01002274">
    <property type="protein sequence ID" value="GMI42293.1"/>
    <property type="molecule type" value="Genomic_DNA"/>
</dbReference>
<name>A0ABQ6N7Z7_9STRA</name>
<feature type="non-terminal residue" evidence="3">
    <location>
        <position position="1"/>
    </location>
</feature>
<keyword evidence="4" id="KW-1185">Reference proteome</keyword>
<dbReference type="Gene3D" id="1.10.238.10">
    <property type="entry name" value="EF-hand"/>
    <property type="match status" value="2"/>
</dbReference>
<evidence type="ECO:0000313" key="3">
    <source>
        <dbReference type="EMBL" id="GMI42293.1"/>
    </source>
</evidence>
<keyword evidence="1" id="KW-0106">Calcium</keyword>
<proteinExistence type="predicted"/>
<protein>
    <recommendedName>
        <fullName evidence="2">EF-hand domain-containing protein</fullName>
    </recommendedName>
</protein>
<evidence type="ECO:0000256" key="1">
    <source>
        <dbReference type="ARBA" id="ARBA00022837"/>
    </source>
</evidence>
<dbReference type="InterPro" id="IPR002048">
    <property type="entry name" value="EF_hand_dom"/>
</dbReference>
<dbReference type="PROSITE" id="PS50222">
    <property type="entry name" value="EF_HAND_2"/>
    <property type="match status" value="2"/>
</dbReference>
<feature type="domain" description="EF-hand" evidence="2">
    <location>
        <begin position="297"/>
        <end position="332"/>
    </location>
</feature>
<dbReference type="CDD" id="cd00051">
    <property type="entry name" value="EFh"/>
    <property type="match status" value="1"/>
</dbReference>
<dbReference type="SUPFAM" id="SSF47473">
    <property type="entry name" value="EF-hand"/>
    <property type="match status" value="1"/>
</dbReference>
<reference evidence="3 4" key="1">
    <citation type="journal article" date="2023" name="Commun. Biol.">
        <title>Genome analysis of Parmales, the sister group of diatoms, reveals the evolutionary specialization of diatoms from phago-mixotrophs to photoautotrophs.</title>
        <authorList>
            <person name="Ban H."/>
            <person name="Sato S."/>
            <person name="Yoshikawa S."/>
            <person name="Yamada K."/>
            <person name="Nakamura Y."/>
            <person name="Ichinomiya M."/>
            <person name="Sato N."/>
            <person name="Blanc-Mathieu R."/>
            <person name="Endo H."/>
            <person name="Kuwata A."/>
            <person name="Ogata H."/>
        </authorList>
    </citation>
    <scope>NUCLEOTIDE SEQUENCE [LARGE SCALE GENOMIC DNA]</scope>
</reference>